<feature type="transmembrane region" description="Helical" evidence="2">
    <location>
        <begin position="12"/>
        <end position="34"/>
    </location>
</feature>
<proteinExistence type="predicted"/>
<gene>
    <name evidence="5" type="ORF">K6Y31_11100</name>
</gene>
<dbReference type="InterPro" id="IPR036890">
    <property type="entry name" value="HATPase_C_sf"/>
</dbReference>
<name>A0ABS8WB83_9GAMM</name>
<keyword evidence="5" id="KW-0808">Transferase</keyword>
<sequence length="361" mass="40054">MSFRLDNETGKLRVKGVITDCVISSLVAFTIALILKLTEITTSFTLSALIAHSFSMSCIFVAVLVDAYYPFAARMFKTSIIVAVGMAFGAIFTYILLINFYGHSTNFLSDRIFKAAVISLSIGAVVTFFFHSRDKTVLIQHKLSEAQLQKANQEKALIESQLKMLQSQIEPHFLFNTLANIQAMIFHQPEVASQLLTNLTDLLRQSLTKTRQDKIHINDEITFIKSYLSIQKIRLGDRLDFQIEVSEHLPEDTHVPPLLVQPLVENAVKHGIGPRPQGGEIKVSFAKINDQLCIAIKDNGVGFSISHTKGNGIALNNIRNRVSSLFGVKGKLVIRENMSGGVTSELYMPLLTAPVEQSETT</sequence>
<keyword evidence="1" id="KW-0175">Coiled coil</keyword>
<feature type="domain" description="Histidine kinase/HSP90-like ATPase" evidence="3">
    <location>
        <begin position="259"/>
        <end position="350"/>
    </location>
</feature>
<dbReference type="Proteomes" id="UP001201273">
    <property type="component" value="Unassembled WGS sequence"/>
</dbReference>
<keyword evidence="6" id="KW-1185">Reference proteome</keyword>
<dbReference type="EMBL" id="JAIMJA010000010">
    <property type="protein sequence ID" value="MCE2595362.1"/>
    <property type="molecule type" value="Genomic_DNA"/>
</dbReference>
<protein>
    <submittedName>
        <fullName evidence="5">Histidine kinase</fullName>
    </submittedName>
</protein>
<dbReference type="InterPro" id="IPR003594">
    <property type="entry name" value="HATPase_dom"/>
</dbReference>
<dbReference type="PANTHER" id="PTHR34220:SF9">
    <property type="entry name" value="SIGNAL TRANSDUCTION HISTIDINE KINASE INTERNAL REGION DOMAIN-CONTAINING PROTEIN"/>
    <property type="match status" value="1"/>
</dbReference>
<dbReference type="Pfam" id="PF06580">
    <property type="entry name" value="His_kinase"/>
    <property type="match status" value="1"/>
</dbReference>
<comment type="caution">
    <text evidence="5">The sequence shown here is derived from an EMBL/GenBank/DDBJ whole genome shotgun (WGS) entry which is preliminary data.</text>
</comment>
<dbReference type="RefSeq" id="WP_233052848.1">
    <property type="nucleotide sequence ID" value="NZ_JAIMJA010000010.1"/>
</dbReference>
<organism evidence="5 6">
    <name type="scientific">Motilimonas cestriensis</name>
    <dbReference type="NCBI Taxonomy" id="2742685"/>
    <lineage>
        <taxon>Bacteria</taxon>
        <taxon>Pseudomonadati</taxon>
        <taxon>Pseudomonadota</taxon>
        <taxon>Gammaproteobacteria</taxon>
        <taxon>Alteromonadales</taxon>
        <taxon>Alteromonadales genera incertae sedis</taxon>
        <taxon>Motilimonas</taxon>
    </lineage>
</organism>
<keyword evidence="2" id="KW-0812">Transmembrane</keyword>
<dbReference type="InterPro" id="IPR050640">
    <property type="entry name" value="Bact_2-comp_sensor_kinase"/>
</dbReference>
<evidence type="ECO:0000313" key="6">
    <source>
        <dbReference type="Proteomes" id="UP001201273"/>
    </source>
</evidence>
<evidence type="ECO:0000313" key="5">
    <source>
        <dbReference type="EMBL" id="MCE2595362.1"/>
    </source>
</evidence>
<reference evidence="5 6" key="1">
    <citation type="journal article" date="2022" name="Environ. Microbiol. Rep.">
        <title>Eco-phylogenetic analyses reveal divergent evolution of vitamin B12 metabolism in the marine bacterial family 'Psychromonadaceae'.</title>
        <authorList>
            <person name="Jin X."/>
            <person name="Yang Y."/>
            <person name="Cao H."/>
            <person name="Gao B."/>
            <person name="Zhao Z."/>
        </authorList>
    </citation>
    <scope>NUCLEOTIDE SEQUENCE [LARGE SCALE GENOMIC DNA]</scope>
    <source>
        <strain evidence="5 6">MKS20</strain>
    </source>
</reference>
<dbReference type="PANTHER" id="PTHR34220">
    <property type="entry name" value="SENSOR HISTIDINE KINASE YPDA"/>
    <property type="match status" value="1"/>
</dbReference>
<keyword evidence="2" id="KW-1133">Transmembrane helix</keyword>
<evidence type="ECO:0000256" key="2">
    <source>
        <dbReference type="SAM" id="Phobius"/>
    </source>
</evidence>
<evidence type="ECO:0000259" key="4">
    <source>
        <dbReference type="Pfam" id="PF06580"/>
    </source>
</evidence>
<evidence type="ECO:0000256" key="1">
    <source>
        <dbReference type="SAM" id="Coils"/>
    </source>
</evidence>
<keyword evidence="2" id="KW-0472">Membrane</keyword>
<dbReference type="Gene3D" id="3.30.565.10">
    <property type="entry name" value="Histidine kinase-like ATPase, C-terminal domain"/>
    <property type="match status" value="1"/>
</dbReference>
<dbReference type="Pfam" id="PF02518">
    <property type="entry name" value="HATPase_c"/>
    <property type="match status" value="1"/>
</dbReference>
<dbReference type="InterPro" id="IPR010559">
    <property type="entry name" value="Sig_transdc_His_kin_internal"/>
</dbReference>
<evidence type="ECO:0000259" key="3">
    <source>
        <dbReference type="Pfam" id="PF02518"/>
    </source>
</evidence>
<feature type="transmembrane region" description="Helical" evidence="2">
    <location>
        <begin position="80"/>
        <end position="100"/>
    </location>
</feature>
<feature type="coiled-coil region" evidence="1">
    <location>
        <begin position="141"/>
        <end position="168"/>
    </location>
</feature>
<dbReference type="GO" id="GO:0016301">
    <property type="term" value="F:kinase activity"/>
    <property type="evidence" value="ECO:0007669"/>
    <property type="project" value="UniProtKB-KW"/>
</dbReference>
<dbReference type="SUPFAM" id="SSF55874">
    <property type="entry name" value="ATPase domain of HSP90 chaperone/DNA topoisomerase II/histidine kinase"/>
    <property type="match status" value="1"/>
</dbReference>
<keyword evidence="5" id="KW-0418">Kinase</keyword>
<feature type="transmembrane region" description="Helical" evidence="2">
    <location>
        <begin position="112"/>
        <end position="130"/>
    </location>
</feature>
<feature type="domain" description="Signal transduction histidine kinase internal region" evidence="4">
    <location>
        <begin position="161"/>
        <end position="239"/>
    </location>
</feature>
<feature type="transmembrane region" description="Helical" evidence="2">
    <location>
        <begin position="46"/>
        <end position="68"/>
    </location>
</feature>
<accession>A0ABS8WB83</accession>